<dbReference type="Pfam" id="PF01370">
    <property type="entry name" value="Epimerase"/>
    <property type="match status" value="1"/>
</dbReference>
<dbReference type="STRING" id="478801.Ksed_14210"/>
<dbReference type="eggNOG" id="COG1090">
    <property type="taxonomic scope" value="Bacteria"/>
</dbReference>
<dbReference type="SUPFAM" id="SSF51735">
    <property type="entry name" value="NAD(P)-binding Rossmann-fold domains"/>
    <property type="match status" value="1"/>
</dbReference>
<reference evidence="4 5" key="1">
    <citation type="journal article" date="2009" name="Stand. Genomic Sci.">
        <title>Complete genome sequence of Kytococcus sedentarius type strain (541).</title>
        <authorList>
            <person name="Sims D."/>
            <person name="Brettin T."/>
            <person name="Detter J.C."/>
            <person name="Han C."/>
            <person name="Lapidus A."/>
            <person name="Copeland A."/>
            <person name="Glavina Del Rio T."/>
            <person name="Nolan M."/>
            <person name="Chen F."/>
            <person name="Lucas S."/>
            <person name="Tice H."/>
            <person name="Cheng J.F."/>
            <person name="Bruce D."/>
            <person name="Goodwin L."/>
            <person name="Pitluck S."/>
            <person name="Ovchinnikova G."/>
            <person name="Pati A."/>
            <person name="Ivanova N."/>
            <person name="Mavrommatis K."/>
            <person name="Chen A."/>
            <person name="Palaniappan K."/>
            <person name="D'haeseleer P."/>
            <person name="Chain P."/>
            <person name="Bristow J."/>
            <person name="Eisen J.A."/>
            <person name="Markowitz V."/>
            <person name="Hugenholtz P."/>
            <person name="Schneider S."/>
            <person name="Goker M."/>
            <person name="Pukall R."/>
            <person name="Kyrpides N.C."/>
            <person name="Klenk H.P."/>
        </authorList>
    </citation>
    <scope>NUCLEOTIDE SEQUENCE [LARGE SCALE GENOMIC DNA]</scope>
    <source>
        <strain evidence="5">ATCC 14392 / DSM 20547 / JCM 11482 / CCUG 33030 / NBRC 15357 / NCTC 11040 / CCM 314 / 541</strain>
    </source>
</reference>
<protein>
    <recommendedName>
        <fullName evidence="6">TIGR01777 family protein</fullName>
    </recommendedName>
</protein>
<evidence type="ECO:0000259" key="2">
    <source>
        <dbReference type="Pfam" id="PF01370"/>
    </source>
</evidence>
<sequence>MSTLRTVVLAGASGFMGQHLRARLVADGVHVRTIGRSVDADARWGQGLSGVLEDADALVNLAGRSVSCRYTKATIDEIFTSRTQTTRALGEALAACDAPPAVWVNASTGTIYRDARDRPQDEATGELGTGFSVEVARAWERELFTPRLPAVRRVALRTSIVLGNGGALNAIVNLARLGAGGHQGDGGQVFSWVHLEDVYRAVRHVLADEGTSGPVNLATPHPVTNAELMRTVRAHFGGLGERVGLPTPAWALGLGGRVIRTEPELVLKSRWVHPGVLLDSGFTWAFPTLDEALADIAATTPRGLLPVQLG</sequence>
<accession>C7NHU1</accession>
<dbReference type="InterPro" id="IPR001509">
    <property type="entry name" value="Epimerase_deHydtase"/>
</dbReference>
<feature type="domain" description="DUF1731" evidence="3">
    <location>
        <begin position="247"/>
        <end position="296"/>
    </location>
</feature>
<dbReference type="Gene3D" id="3.40.50.720">
    <property type="entry name" value="NAD(P)-binding Rossmann-like Domain"/>
    <property type="match status" value="1"/>
</dbReference>
<dbReference type="Proteomes" id="UP000006666">
    <property type="component" value="Chromosome"/>
</dbReference>
<evidence type="ECO:0000313" key="5">
    <source>
        <dbReference type="Proteomes" id="UP000006666"/>
    </source>
</evidence>
<dbReference type="InterPro" id="IPR013549">
    <property type="entry name" value="DUF1731"/>
</dbReference>
<comment type="similarity">
    <text evidence="1">Belongs to the NAD(P)-dependent epimerase/dehydratase family. SDR39U1 subfamily.</text>
</comment>
<organism evidence="4 5">
    <name type="scientific">Kytococcus sedentarius (strain ATCC 14392 / DSM 20547 / JCM 11482 / CCUG 33030 / NBRC 15357 / NCTC 11040 / CCM 314 / 541)</name>
    <name type="common">Micrococcus sedentarius</name>
    <dbReference type="NCBI Taxonomy" id="478801"/>
    <lineage>
        <taxon>Bacteria</taxon>
        <taxon>Bacillati</taxon>
        <taxon>Actinomycetota</taxon>
        <taxon>Actinomycetes</taxon>
        <taxon>Micrococcales</taxon>
        <taxon>Kytococcaceae</taxon>
        <taxon>Kytococcus</taxon>
    </lineage>
</organism>
<dbReference type="PANTHER" id="PTHR11092">
    <property type="entry name" value="SUGAR NUCLEOTIDE EPIMERASE RELATED"/>
    <property type="match status" value="1"/>
</dbReference>
<evidence type="ECO:0008006" key="6">
    <source>
        <dbReference type="Google" id="ProtNLM"/>
    </source>
</evidence>
<dbReference type="InterPro" id="IPR036291">
    <property type="entry name" value="NAD(P)-bd_dom_sf"/>
</dbReference>
<dbReference type="NCBIfam" id="TIGR01777">
    <property type="entry name" value="yfcH"/>
    <property type="match status" value="1"/>
</dbReference>
<name>C7NHU1_KYTSD</name>
<feature type="domain" description="NAD-dependent epimerase/dehydratase" evidence="2">
    <location>
        <begin position="7"/>
        <end position="216"/>
    </location>
</feature>
<evidence type="ECO:0000259" key="3">
    <source>
        <dbReference type="Pfam" id="PF08338"/>
    </source>
</evidence>
<proteinExistence type="inferred from homology"/>
<gene>
    <name evidence="4" type="ordered locus">Ksed_14210</name>
</gene>
<dbReference type="AlphaFoldDB" id="C7NHU1"/>
<evidence type="ECO:0000313" key="4">
    <source>
        <dbReference type="EMBL" id="ACV06448.1"/>
    </source>
</evidence>
<dbReference type="RefSeq" id="WP_015779393.1">
    <property type="nucleotide sequence ID" value="NC_013169.1"/>
</dbReference>
<keyword evidence="5" id="KW-1185">Reference proteome</keyword>
<dbReference type="Pfam" id="PF08338">
    <property type="entry name" value="DUF1731"/>
    <property type="match status" value="1"/>
</dbReference>
<evidence type="ECO:0000256" key="1">
    <source>
        <dbReference type="ARBA" id="ARBA00009353"/>
    </source>
</evidence>
<dbReference type="EMBL" id="CP001686">
    <property type="protein sequence ID" value="ACV06448.1"/>
    <property type="molecule type" value="Genomic_DNA"/>
</dbReference>
<dbReference type="HOGENOM" id="CLU_047373_0_0_11"/>
<dbReference type="InterPro" id="IPR010099">
    <property type="entry name" value="SDR39U1"/>
</dbReference>
<dbReference type="PANTHER" id="PTHR11092:SF0">
    <property type="entry name" value="EPIMERASE FAMILY PROTEIN SDR39U1"/>
    <property type="match status" value="1"/>
</dbReference>
<dbReference type="KEGG" id="kse:Ksed_14210"/>